<evidence type="ECO:0000259" key="6">
    <source>
        <dbReference type="Pfam" id="PF07669"/>
    </source>
</evidence>
<dbReference type="GO" id="GO:0006304">
    <property type="term" value="P:DNA modification"/>
    <property type="evidence" value="ECO:0007669"/>
    <property type="project" value="InterPro"/>
</dbReference>
<dbReference type="InterPro" id="IPR011639">
    <property type="entry name" value="MethylTrfase_TaqI-like_dom"/>
</dbReference>
<name>A0AAI9WG77_9BACE</name>
<dbReference type="Gene3D" id="3.40.50.150">
    <property type="entry name" value="Vaccinia Virus protein VP39"/>
    <property type="match status" value="2"/>
</dbReference>
<dbReference type="InterPro" id="IPR029063">
    <property type="entry name" value="SAM-dependent_MTases_sf"/>
</dbReference>
<dbReference type="InterPro" id="IPR002052">
    <property type="entry name" value="DNA_methylase_N6_adenine_CS"/>
</dbReference>
<organism evidence="7 8">
    <name type="scientific">Bacteroides xylanisolvens</name>
    <dbReference type="NCBI Taxonomy" id="371601"/>
    <lineage>
        <taxon>Bacteria</taxon>
        <taxon>Pseudomonadati</taxon>
        <taxon>Bacteroidota</taxon>
        <taxon>Bacteroidia</taxon>
        <taxon>Bacteroidales</taxon>
        <taxon>Bacteroidaceae</taxon>
        <taxon>Bacteroides</taxon>
    </lineage>
</organism>
<dbReference type="GO" id="GO:0032259">
    <property type="term" value="P:methylation"/>
    <property type="evidence" value="ECO:0007669"/>
    <property type="project" value="UniProtKB-KW"/>
</dbReference>
<keyword evidence="4" id="KW-0949">S-adenosyl-L-methionine</keyword>
<dbReference type="AlphaFoldDB" id="A0AAI9WG77"/>
<dbReference type="GO" id="GO:0003676">
    <property type="term" value="F:nucleic acid binding"/>
    <property type="evidence" value="ECO:0007669"/>
    <property type="project" value="InterPro"/>
</dbReference>
<evidence type="ECO:0000313" key="7">
    <source>
        <dbReference type="EMBL" id="KAA9038343.1"/>
    </source>
</evidence>
<dbReference type="Pfam" id="PF07669">
    <property type="entry name" value="Eco57I"/>
    <property type="match status" value="1"/>
</dbReference>
<protein>
    <recommendedName>
        <fullName evidence="1">site-specific DNA-methyltransferase (adenine-specific)</fullName>
        <ecNumber evidence="1">2.1.1.72</ecNumber>
    </recommendedName>
</protein>
<proteinExistence type="predicted"/>
<sequence>MNKSIKNKLKSMQIESLINTNEYLQLLYELSNDIYRESLKAENEASIVSIFEIELFSFIKEVLGIKYYPEKEKQVNTQRHISKGRIDSKIGALIIEFKHTSKLSTLLQKEKSSSQLKEYLKGLSNNNNLDYWGVITDGTQCKFITIQNNIVTEGAFEKLSPNHIDKIVKNIVLLERVALTPENLVKDFCESNNSIARDFSLCLYATLKTTPTGRSLMLFNEWKELFKLAHDDSSKQKAIEDRKKSLEEAIGQKLKTNDDEYLALYAIQTTYAIIVKIVAYKVISKIRFKKSLLDFNKLSETDLSTLRLQMNSLEEGAIFRNLGIGNLLEGDFFAWYCSSSQWTDEIGSFIQQIFKILTQYEDKALFQTGENVQDFFKDLFMRIIPDKVRHSLGEFYTPSWLADNLIRDAIELCPKKEDWIALDPCAGSGTFITVLIKQVLNETIILPKKERLHSILRRVKAIDLNPLAVLTARINYFINISHLISDDDEFEIPVYLGDSSYVPSKILIDNVECINYHIKTIKGYINIDIPQSAVSNSIIFSKTMTSLEQDIHNLDSEAIKTKLCSITSDKDLTPIIIQKISILAEQFVELEKNNWNGIWARIVTNFLTTANLGKFDLIVGNPPWIDWKNLPAGYRERVKSICVDRNLFSGDSITGGINLNICALISNVAALNWLQTNGILAFLMPQSIIFQKTYEGFRKFHLNENENLYIQKIYDWTLAGHPFAPVTHKFLTYFFSNKKIDYSNGIPVKHFIKNKGYDLTKYSDATNFNLLESVFSISYKVAGQASNDTVFSYAENKRELELFKKISGDSCYKGREGIEFYPQELFLLEVDNEIHSTSEIVIVKNFQNRKSKYKIPLESFPLEKKYLHPLVKGVDIERFHLLQSNFIVPFPYETSNTRSPISIKELTKKSNLLAKYFNKFKDVFNAQTNYNEKIIGKKYNTEFYALARVGDYSFAKHFVAFRDNTKWQACVISSVPTPWGEFKRPQFQNHAVTITQDNDGNYISLEEAHYICAILNAPLTKLYILNSSDSRSFKIDPPIYIPKFNPDNIIHKELCSLSMLAHIHFDNNNIMNKIDNKLNELIVNLK</sequence>
<comment type="catalytic activity">
    <reaction evidence="5">
        <text>a 2'-deoxyadenosine in DNA + S-adenosyl-L-methionine = an N(6)-methyl-2'-deoxyadenosine in DNA + S-adenosyl-L-homocysteine + H(+)</text>
        <dbReference type="Rhea" id="RHEA:15197"/>
        <dbReference type="Rhea" id="RHEA-COMP:12418"/>
        <dbReference type="Rhea" id="RHEA-COMP:12419"/>
        <dbReference type="ChEBI" id="CHEBI:15378"/>
        <dbReference type="ChEBI" id="CHEBI:57856"/>
        <dbReference type="ChEBI" id="CHEBI:59789"/>
        <dbReference type="ChEBI" id="CHEBI:90615"/>
        <dbReference type="ChEBI" id="CHEBI:90616"/>
        <dbReference type="EC" id="2.1.1.72"/>
    </reaction>
</comment>
<evidence type="ECO:0000256" key="2">
    <source>
        <dbReference type="ARBA" id="ARBA00022603"/>
    </source>
</evidence>
<gene>
    <name evidence="7" type="ORF">F6S82_23480</name>
</gene>
<keyword evidence="2" id="KW-0489">Methyltransferase</keyword>
<dbReference type="Proteomes" id="UP000327007">
    <property type="component" value="Unassembled WGS sequence"/>
</dbReference>
<evidence type="ECO:0000313" key="8">
    <source>
        <dbReference type="Proteomes" id="UP000327007"/>
    </source>
</evidence>
<evidence type="ECO:0000256" key="1">
    <source>
        <dbReference type="ARBA" id="ARBA00011900"/>
    </source>
</evidence>
<evidence type="ECO:0000256" key="5">
    <source>
        <dbReference type="ARBA" id="ARBA00047942"/>
    </source>
</evidence>
<dbReference type="GO" id="GO:0009007">
    <property type="term" value="F:site-specific DNA-methyltransferase (adenine-specific) activity"/>
    <property type="evidence" value="ECO:0007669"/>
    <property type="project" value="UniProtKB-EC"/>
</dbReference>
<dbReference type="SUPFAM" id="SSF53335">
    <property type="entry name" value="S-adenosyl-L-methionine-dependent methyltransferases"/>
    <property type="match status" value="1"/>
</dbReference>
<evidence type="ECO:0000256" key="3">
    <source>
        <dbReference type="ARBA" id="ARBA00022679"/>
    </source>
</evidence>
<dbReference type="EMBL" id="VYQC01000018">
    <property type="protein sequence ID" value="KAA9038343.1"/>
    <property type="molecule type" value="Genomic_DNA"/>
</dbReference>
<dbReference type="EC" id="2.1.1.72" evidence="1"/>
<dbReference type="PANTHER" id="PTHR33841:SF4">
    <property type="entry name" value="RESTRICTION MODIFICATION SYSTEM DNA SPECIFICITY DOMAIN"/>
    <property type="match status" value="1"/>
</dbReference>
<dbReference type="InterPro" id="IPR050953">
    <property type="entry name" value="N4_N6_ade-DNA_methylase"/>
</dbReference>
<accession>A0AAI9WG77</accession>
<comment type="caution">
    <text evidence="7">The sequence shown here is derived from an EMBL/GenBank/DDBJ whole genome shotgun (WGS) entry which is preliminary data.</text>
</comment>
<keyword evidence="3" id="KW-0808">Transferase</keyword>
<dbReference type="RefSeq" id="WP_141408440.1">
    <property type="nucleotide sequence ID" value="NZ_CP041230.1"/>
</dbReference>
<dbReference type="PANTHER" id="PTHR33841">
    <property type="entry name" value="DNA METHYLTRANSFERASE YEEA-RELATED"/>
    <property type="match status" value="1"/>
</dbReference>
<dbReference type="PRINTS" id="PR00507">
    <property type="entry name" value="N12N6MTFRASE"/>
</dbReference>
<feature type="domain" description="Type II methyltransferase M.TaqI-like" evidence="6">
    <location>
        <begin position="461"/>
        <end position="716"/>
    </location>
</feature>
<dbReference type="PROSITE" id="PS00092">
    <property type="entry name" value="N6_MTASE"/>
    <property type="match status" value="1"/>
</dbReference>
<reference evidence="8" key="1">
    <citation type="journal article" date="2018" name="J. Anim. Genet.">
        <title>Acquired interbacterial defense systems protect against interspecies antagonism in the human gut microbiome.</title>
        <authorList>
            <person name="Ross B.D."/>
            <person name="Verster A.J."/>
            <person name="Radey M.C."/>
            <person name="Schmidtke D.T."/>
            <person name="Pope C.E."/>
            <person name="Hoffman L.R."/>
            <person name="Hajjar A."/>
            <person name="Peterson S.B."/>
            <person name="Borenstein E."/>
            <person name="Mougous J."/>
        </authorList>
    </citation>
    <scope>NUCLEOTIDE SEQUENCE [LARGE SCALE GENOMIC DNA]</scope>
    <source>
        <strain evidence="8">H204</strain>
    </source>
</reference>
<evidence type="ECO:0000256" key="4">
    <source>
        <dbReference type="ARBA" id="ARBA00022691"/>
    </source>
</evidence>